<sequence>MAVALMIPGLALFYGGMVSSRSVLNMIMMVFGAVAVVGVLWTFYGFSAAFGDSYGGLGLLGNLTEHLGLGDLVAGDDAATLPPAAVAIFQALFAVITTALIAGAIADRVRFGPWLLFSGVWATLVYFPVAHWVFAFDSADGSVAGGWIANRLGAVDFAGGTAVHINAGIGALAVILVVGKRVGWPKQARPNSLPLVAAGAGILWFGWFGFNGGSALAAGNSASVVMLTTFNATCGAMLAWLLVERFRDGHATTLGAMSGAIAGLVAITPSCGAVTPMGALLVGAIAGAICPLAISLKYRLGYDDSLDVIGVHLVGGLLGTLLVGFLGTADAPSGQAGLFYGGGFGLLGKQAVAAFAVLGYSFVVTLAIAYAIQKTIGFRLSPEKEAAGIDVVEHAELAYDLEGKLHAPGTGPTPAAVIASAERLTAEAAPTGTNAPS</sequence>
<keyword evidence="3 9" id="KW-0813">Transport</keyword>
<dbReference type="EMBL" id="BOML01000032">
    <property type="protein sequence ID" value="GIE02510.1"/>
    <property type="molecule type" value="Genomic_DNA"/>
</dbReference>
<organism evidence="11 12">
    <name type="scientific">Paractinoplanes durhamensis</name>
    <dbReference type="NCBI Taxonomy" id="113563"/>
    <lineage>
        <taxon>Bacteria</taxon>
        <taxon>Bacillati</taxon>
        <taxon>Actinomycetota</taxon>
        <taxon>Actinomycetes</taxon>
        <taxon>Micromonosporales</taxon>
        <taxon>Micromonosporaceae</taxon>
        <taxon>Paractinoplanes</taxon>
    </lineage>
</organism>
<gene>
    <name evidence="11" type="primary">amt</name>
    <name evidence="11" type="ORF">Adu01nite_38600</name>
</gene>
<feature type="transmembrane region" description="Helical" evidence="9">
    <location>
        <begin position="84"/>
        <end position="106"/>
    </location>
</feature>
<dbReference type="InterPro" id="IPR024041">
    <property type="entry name" value="NH4_transpt_AmtB-like_dom"/>
</dbReference>
<evidence type="ECO:0000256" key="2">
    <source>
        <dbReference type="ARBA" id="ARBA00005887"/>
    </source>
</evidence>
<dbReference type="PROSITE" id="PS01219">
    <property type="entry name" value="AMMONIUM_TRANSP"/>
    <property type="match status" value="1"/>
</dbReference>
<feature type="transmembrane region" description="Helical" evidence="9">
    <location>
        <begin position="191"/>
        <end position="210"/>
    </location>
</feature>
<dbReference type="NCBIfam" id="TIGR00836">
    <property type="entry name" value="amt"/>
    <property type="match status" value="1"/>
</dbReference>
<keyword evidence="6 9" id="KW-0472">Membrane</keyword>
<dbReference type="Proteomes" id="UP000637628">
    <property type="component" value="Unassembled WGS sequence"/>
</dbReference>
<feature type="transmembrane region" description="Helical" evidence="9">
    <location>
        <begin position="250"/>
        <end position="267"/>
    </location>
</feature>
<evidence type="ECO:0000256" key="8">
    <source>
        <dbReference type="ARBA" id="ARBA00050025"/>
    </source>
</evidence>
<comment type="similarity">
    <text evidence="2 9">Belongs to the ammonia transporter channel (TC 1.A.11.2) family.</text>
</comment>
<dbReference type="Gene3D" id="1.10.3430.10">
    <property type="entry name" value="Ammonium transporter AmtB like domains"/>
    <property type="match status" value="1"/>
</dbReference>
<dbReference type="SUPFAM" id="SSF111352">
    <property type="entry name" value="Ammonium transporter"/>
    <property type="match status" value="1"/>
</dbReference>
<feature type="transmembrane region" description="Helical" evidence="9">
    <location>
        <begin position="351"/>
        <end position="372"/>
    </location>
</feature>
<keyword evidence="4 9" id="KW-0812">Transmembrane</keyword>
<feature type="transmembrane region" description="Helical" evidence="9">
    <location>
        <begin position="113"/>
        <end position="134"/>
    </location>
</feature>
<evidence type="ECO:0000256" key="6">
    <source>
        <dbReference type="ARBA" id="ARBA00023136"/>
    </source>
</evidence>
<evidence type="ECO:0000313" key="12">
    <source>
        <dbReference type="Proteomes" id="UP000637628"/>
    </source>
</evidence>
<evidence type="ECO:0000256" key="7">
    <source>
        <dbReference type="ARBA" id="ARBA00023177"/>
    </source>
</evidence>
<evidence type="ECO:0000259" key="10">
    <source>
        <dbReference type="Pfam" id="PF00909"/>
    </source>
</evidence>
<evidence type="ECO:0000313" key="11">
    <source>
        <dbReference type="EMBL" id="GIE02510.1"/>
    </source>
</evidence>
<protein>
    <recommendedName>
        <fullName evidence="8 9">Ammonium transporter</fullName>
    </recommendedName>
</protein>
<evidence type="ECO:0000256" key="3">
    <source>
        <dbReference type="ARBA" id="ARBA00022448"/>
    </source>
</evidence>
<feature type="domain" description="Ammonium transporter AmtB-like" evidence="10">
    <location>
        <begin position="3"/>
        <end position="399"/>
    </location>
</feature>
<keyword evidence="7 9" id="KW-0924">Ammonia transport</keyword>
<dbReference type="RefSeq" id="WP_203728259.1">
    <property type="nucleotide sequence ID" value="NZ_BAAATX010000024.1"/>
</dbReference>
<feature type="transmembrane region" description="Helical" evidence="9">
    <location>
        <begin position="273"/>
        <end position="296"/>
    </location>
</feature>
<keyword evidence="5 9" id="KW-1133">Transmembrane helix</keyword>
<reference evidence="11 12" key="1">
    <citation type="submission" date="2021-01" db="EMBL/GenBank/DDBJ databases">
        <title>Whole genome shotgun sequence of Actinoplanes durhamensis NBRC 14914.</title>
        <authorList>
            <person name="Komaki H."/>
            <person name="Tamura T."/>
        </authorList>
    </citation>
    <scope>NUCLEOTIDE SEQUENCE [LARGE SCALE GENOMIC DNA]</scope>
    <source>
        <strain evidence="11 12">NBRC 14914</strain>
    </source>
</reference>
<dbReference type="PANTHER" id="PTHR43029">
    <property type="entry name" value="AMMONIUM TRANSPORTER MEP2"/>
    <property type="match status" value="1"/>
</dbReference>
<dbReference type="InterPro" id="IPR018047">
    <property type="entry name" value="Ammonium_transpt_CS"/>
</dbReference>
<accession>A0ABQ3YY54</accession>
<evidence type="ECO:0000256" key="1">
    <source>
        <dbReference type="ARBA" id="ARBA00004141"/>
    </source>
</evidence>
<feature type="transmembrane region" description="Helical" evidence="9">
    <location>
        <begin position="308"/>
        <end position="331"/>
    </location>
</feature>
<dbReference type="PANTHER" id="PTHR43029:SF10">
    <property type="entry name" value="AMMONIUM TRANSPORTER MEP2"/>
    <property type="match status" value="1"/>
</dbReference>
<keyword evidence="12" id="KW-1185">Reference proteome</keyword>
<feature type="transmembrane region" description="Helical" evidence="9">
    <location>
        <begin position="222"/>
        <end position="243"/>
    </location>
</feature>
<feature type="transmembrane region" description="Helical" evidence="9">
    <location>
        <begin position="23"/>
        <end position="44"/>
    </location>
</feature>
<comment type="subcellular location">
    <subcellularLocation>
        <location evidence="9">Cell membrane</location>
        <topology evidence="9">Multi-pass membrane protein</topology>
    </subcellularLocation>
    <subcellularLocation>
        <location evidence="1">Membrane</location>
        <topology evidence="1">Multi-pass membrane protein</topology>
    </subcellularLocation>
</comment>
<dbReference type="InterPro" id="IPR029020">
    <property type="entry name" value="Ammonium/urea_transptr"/>
</dbReference>
<feature type="transmembrane region" description="Helical" evidence="9">
    <location>
        <begin position="154"/>
        <end position="179"/>
    </location>
</feature>
<dbReference type="Pfam" id="PF00909">
    <property type="entry name" value="Ammonium_transp"/>
    <property type="match status" value="1"/>
</dbReference>
<proteinExistence type="inferred from homology"/>
<dbReference type="InterPro" id="IPR001905">
    <property type="entry name" value="Ammonium_transpt"/>
</dbReference>
<evidence type="ECO:0000256" key="4">
    <source>
        <dbReference type="ARBA" id="ARBA00022692"/>
    </source>
</evidence>
<evidence type="ECO:0000256" key="5">
    <source>
        <dbReference type="ARBA" id="ARBA00022989"/>
    </source>
</evidence>
<name>A0ABQ3YY54_9ACTN</name>
<evidence type="ECO:0000256" key="9">
    <source>
        <dbReference type="RuleBase" id="RU362002"/>
    </source>
</evidence>
<comment type="caution">
    <text evidence="11">The sequence shown here is derived from an EMBL/GenBank/DDBJ whole genome shotgun (WGS) entry which is preliminary data.</text>
</comment>